<comment type="caution">
    <text evidence="1">The sequence shown here is derived from an EMBL/GenBank/DDBJ whole genome shotgun (WGS) entry which is preliminary data.</text>
</comment>
<dbReference type="AlphaFoldDB" id="A0AAD7H6A5"/>
<evidence type="ECO:0000313" key="1">
    <source>
        <dbReference type="EMBL" id="KAJ7713484.1"/>
    </source>
</evidence>
<name>A0AAD7H6A5_9AGAR</name>
<accession>A0AAD7H6A5</accession>
<dbReference type="Proteomes" id="UP001215598">
    <property type="component" value="Unassembled WGS sequence"/>
</dbReference>
<gene>
    <name evidence="1" type="ORF">B0H16DRAFT_1621048</name>
</gene>
<sequence>MLRCAMLRLSAVMRVWKRVITLGRGACVNPGGSEGDPFCGVGWGQARADGDTVRVGGYRLARLTERLDAQSRCSAAGGWIAP</sequence>
<proteinExistence type="predicted"/>
<keyword evidence="2" id="KW-1185">Reference proteome</keyword>
<organism evidence="1 2">
    <name type="scientific">Mycena metata</name>
    <dbReference type="NCBI Taxonomy" id="1033252"/>
    <lineage>
        <taxon>Eukaryota</taxon>
        <taxon>Fungi</taxon>
        <taxon>Dikarya</taxon>
        <taxon>Basidiomycota</taxon>
        <taxon>Agaricomycotina</taxon>
        <taxon>Agaricomycetes</taxon>
        <taxon>Agaricomycetidae</taxon>
        <taxon>Agaricales</taxon>
        <taxon>Marasmiineae</taxon>
        <taxon>Mycenaceae</taxon>
        <taxon>Mycena</taxon>
    </lineage>
</organism>
<reference evidence="1" key="1">
    <citation type="submission" date="2023-03" db="EMBL/GenBank/DDBJ databases">
        <title>Massive genome expansion in bonnet fungi (Mycena s.s.) driven by repeated elements and novel gene families across ecological guilds.</title>
        <authorList>
            <consortium name="Lawrence Berkeley National Laboratory"/>
            <person name="Harder C.B."/>
            <person name="Miyauchi S."/>
            <person name="Viragh M."/>
            <person name="Kuo A."/>
            <person name="Thoen E."/>
            <person name="Andreopoulos B."/>
            <person name="Lu D."/>
            <person name="Skrede I."/>
            <person name="Drula E."/>
            <person name="Henrissat B."/>
            <person name="Morin E."/>
            <person name="Kohler A."/>
            <person name="Barry K."/>
            <person name="LaButti K."/>
            <person name="Morin E."/>
            <person name="Salamov A."/>
            <person name="Lipzen A."/>
            <person name="Mereny Z."/>
            <person name="Hegedus B."/>
            <person name="Baldrian P."/>
            <person name="Stursova M."/>
            <person name="Weitz H."/>
            <person name="Taylor A."/>
            <person name="Grigoriev I.V."/>
            <person name="Nagy L.G."/>
            <person name="Martin F."/>
            <person name="Kauserud H."/>
        </authorList>
    </citation>
    <scope>NUCLEOTIDE SEQUENCE</scope>
    <source>
        <strain evidence="1">CBHHK182m</strain>
    </source>
</reference>
<dbReference type="EMBL" id="JARKIB010000342">
    <property type="protein sequence ID" value="KAJ7713484.1"/>
    <property type="molecule type" value="Genomic_DNA"/>
</dbReference>
<protein>
    <submittedName>
        <fullName evidence="1">Uncharacterized protein</fullName>
    </submittedName>
</protein>
<evidence type="ECO:0000313" key="2">
    <source>
        <dbReference type="Proteomes" id="UP001215598"/>
    </source>
</evidence>